<name>A0ABS1QRJ5_9GAMM</name>
<dbReference type="EMBL" id="JAERTZ010000018">
    <property type="protein sequence ID" value="MBL1377406.1"/>
    <property type="molecule type" value="Genomic_DNA"/>
</dbReference>
<accession>A0ABS1QRJ5</accession>
<dbReference type="RefSeq" id="WP_202084224.1">
    <property type="nucleotide sequence ID" value="NZ_JAERTZ010000018.1"/>
</dbReference>
<protein>
    <recommendedName>
        <fullName evidence="3">Dirigent protein</fullName>
    </recommendedName>
</protein>
<evidence type="ECO:0000313" key="1">
    <source>
        <dbReference type="EMBL" id="MBL1377406.1"/>
    </source>
</evidence>
<evidence type="ECO:0000313" key="2">
    <source>
        <dbReference type="Proteomes" id="UP000638570"/>
    </source>
</evidence>
<sequence length="103" mass="11409">MSIPPITYSERRNSWHFRVALNGVILVAPGGPEEDPTGGFALGGWMFNYWDEAMDLSAAGFTGQDGEGKLVMGRKRRLGFVRYQLCRYNGGLNSILITTQHGE</sequence>
<organism evidence="1 2">
    <name type="scientific">Zobellella iuensis</name>
    <dbReference type="NCBI Taxonomy" id="2803811"/>
    <lineage>
        <taxon>Bacteria</taxon>
        <taxon>Pseudomonadati</taxon>
        <taxon>Pseudomonadota</taxon>
        <taxon>Gammaproteobacteria</taxon>
        <taxon>Aeromonadales</taxon>
        <taxon>Aeromonadaceae</taxon>
        <taxon>Zobellella</taxon>
    </lineage>
</organism>
<keyword evidence="2" id="KW-1185">Reference proteome</keyword>
<proteinExistence type="predicted"/>
<gene>
    <name evidence="1" type="ORF">JKV55_08690</name>
</gene>
<evidence type="ECO:0008006" key="3">
    <source>
        <dbReference type="Google" id="ProtNLM"/>
    </source>
</evidence>
<reference evidence="2" key="1">
    <citation type="submission" date="2021-01" db="EMBL/GenBank/DDBJ databases">
        <title>Genome public.</title>
        <authorList>
            <person name="Liu C."/>
            <person name="Sun Q."/>
        </authorList>
    </citation>
    <scope>NUCLEOTIDE SEQUENCE [LARGE SCALE GENOMIC DNA]</scope>
    <source>
        <strain evidence="2">CGMCC 1.18722</strain>
    </source>
</reference>
<comment type="caution">
    <text evidence="1">The sequence shown here is derived from an EMBL/GenBank/DDBJ whole genome shotgun (WGS) entry which is preliminary data.</text>
</comment>
<dbReference type="Proteomes" id="UP000638570">
    <property type="component" value="Unassembled WGS sequence"/>
</dbReference>